<feature type="region of interest" description="Disordered" evidence="1">
    <location>
        <begin position="398"/>
        <end position="419"/>
    </location>
</feature>
<evidence type="ECO:0000313" key="2">
    <source>
        <dbReference type="EMBL" id="KAK2813474.1"/>
    </source>
</evidence>
<reference evidence="2" key="1">
    <citation type="submission" date="2023-07" db="EMBL/GenBank/DDBJ databases">
        <title>Chromosome-level Genome Assembly of Striped Snakehead (Channa striata).</title>
        <authorList>
            <person name="Liu H."/>
        </authorList>
    </citation>
    <scope>NUCLEOTIDE SEQUENCE</scope>
    <source>
        <strain evidence="2">Gz</strain>
        <tissue evidence="2">Muscle</tissue>
    </source>
</reference>
<gene>
    <name evidence="2" type="ORF">Q5P01_000843</name>
</gene>
<feature type="region of interest" description="Disordered" evidence="1">
    <location>
        <begin position="796"/>
        <end position="817"/>
    </location>
</feature>
<proteinExistence type="predicted"/>
<dbReference type="AlphaFoldDB" id="A0AA88LFL3"/>
<keyword evidence="3" id="KW-1185">Reference proteome</keyword>
<comment type="caution">
    <text evidence="2">The sequence shown here is derived from an EMBL/GenBank/DDBJ whole genome shotgun (WGS) entry which is preliminary data.</text>
</comment>
<dbReference type="EMBL" id="JAUPFM010000093">
    <property type="protein sequence ID" value="KAK2813474.1"/>
    <property type="molecule type" value="Genomic_DNA"/>
</dbReference>
<organism evidence="2 3">
    <name type="scientific">Channa striata</name>
    <name type="common">Snakehead murrel</name>
    <name type="synonym">Ophicephalus striatus</name>
    <dbReference type="NCBI Taxonomy" id="64152"/>
    <lineage>
        <taxon>Eukaryota</taxon>
        <taxon>Metazoa</taxon>
        <taxon>Chordata</taxon>
        <taxon>Craniata</taxon>
        <taxon>Vertebrata</taxon>
        <taxon>Euteleostomi</taxon>
        <taxon>Actinopterygii</taxon>
        <taxon>Neopterygii</taxon>
        <taxon>Teleostei</taxon>
        <taxon>Neoteleostei</taxon>
        <taxon>Acanthomorphata</taxon>
        <taxon>Anabantaria</taxon>
        <taxon>Anabantiformes</taxon>
        <taxon>Channoidei</taxon>
        <taxon>Channidae</taxon>
        <taxon>Channa</taxon>
    </lineage>
</organism>
<feature type="region of interest" description="Disordered" evidence="1">
    <location>
        <begin position="712"/>
        <end position="782"/>
    </location>
</feature>
<accession>A0AA88LFL3</accession>
<evidence type="ECO:0000313" key="3">
    <source>
        <dbReference type="Proteomes" id="UP001187415"/>
    </source>
</evidence>
<sequence length="817" mass="89731">MDVNCDYLVYGHPSRDSDGAKGTHPCPHCTAGGALDRVEVYEDEEYATPEIPYGEASDGRMVPYLVTFEEEDLGADGPRSAEETTTLHYARGDRVVALRGPIYLRDVSPYGAWLSDTGECLRSIRRLKRAGLACMNLPELNRMVLEQKNDDGLLRLMRTWLDRAQNADVGIETFGPFYCDAALAPVLHAILRSEWVEKRKRRCCSNCELKPGWAQGFYDWRRVAVIRRTPGARGDPEPPAGSECRRRSAARAALEASRERDWLVRNEAVIQLCWALYCIRCAREGERSERLGDGRRRSWSHGELQWDHSAESLSDDPLGRSGSTETIYVEESESDDGEDGEPAAGEARERILEGWARSIVSHRVALQTHERRDPAETTAVDAERLAVMYAVDHLPGAAERSPTLSRGSDGLGRGDFAPGPELTEFIASNERFSSPRGETAAAPEAEDMRVPAVGEVTAGVPDRMEVRNRDPEATAKAIASSLPRVSPLAVSGLTLRAPDPGALRSDPRVFWPVFVNPTRACYRLFKSVASAGPAERELTLRLLRRGVLPCFACRGESVVDRMTSSTLALSFAACGLRLFAPEAEAPDSAGSAPPPPRAGLLYFAARYVLVRWRFARWARRARAGSWSRGTDATDCCACPEAGRSARAVGPERRTVTYRGGYPRRDTRPDAARALLIVFEGLLDARTAVASCPAVRPGAHAQLPYLRALGKMPDSAGSASRGSRRWLETLRGGSPFTGRARRGRRAAFRSRGRRRPRAAQQRERSPVQGGLQTAGRPHPVTTIADSTRGSIASLIATARSSDPHELMKPEPGARTSRW</sequence>
<protein>
    <submittedName>
        <fullName evidence="2">Uncharacterized protein</fullName>
    </submittedName>
</protein>
<evidence type="ECO:0000256" key="1">
    <source>
        <dbReference type="SAM" id="MobiDB-lite"/>
    </source>
</evidence>
<feature type="compositionally biased region" description="Basic residues" evidence="1">
    <location>
        <begin position="738"/>
        <end position="756"/>
    </location>
</feature>
<dbReference type="Proteomes" id="UP001187415">
    <property type="component" value="Unassembled WGS sequence"/>
</dbReference>
<name>A0AA88LFL3_CHASR</name>